<sequence length="52" mass="5990">MQTSKHEGPDVKELQEEITELKNKVRKQDKRIGDLEARLLALEQGNNNEEAD</sequence>
<dbReference type="Gene3D" id="1.20.5.340">
    <property type="match status" value="1"/>
</dbReference>
<organism evidence="2">
    <name type="scientific">Arion vulgaris</name>
    <dbReference type="NCBI Taxonomy" id="1028688"/>
    <lineage>
        <taxon>Eukaryota</taxon>
        <taxon>Metazoa</taxon>
        <taxon>Spiralia</taxon>
        <taxon>Lophotrochozoa</taxon>
        <taxon>Mollusca</taxon>
        <taxon>Gastropoda</taxon>
        <taxon>Heterobranchia</taxon>
        <taxon>Euthyneura</taxon>
        <taxon>Panpulmonata</taxon>
        <taxon>Eupulmonata</taxon>
        <taxon>Stylommatophora</taxon>
        <taxon>Helicina</taxon>
        <taxon>Arionoidea</taxon>
        <taxon>Arionidae</taxon>
        <taxon>Arion</taxon>
    </lineage>
</organism>
<reference evidence="2" key="1">
    <citation type="submission" date="2014-12" db="EMBL/GenBank/DDBJ databases">
        <title>Insight into the proteome of Arion vulgaris.</title>
        <authorList>
            <person name="Aradska J."/>
            <person name="Bulat T."/>
            <person name="Smidak R."/>
            <person name="Sarate P."/>
            <person name="Gangsoo J."/>
            <person name="Sialana F."/>
            <person name="Bilban M."/>
            <person name="Lubec G."/>
        </authorList>
    </citation>
    <scope>NUCLEOTIDE SEQUENCE</scope>
    <source>
        <tissue evidence="2">Skin</tissue>
    </source>
</reference>
<protein>
    <submittedName>
        <fullName evidence="2">Uncharacterized protein</fullName>
    </submittedName>
</protein>
<dbReference type="AlphaFoldDB" id="A0A0B7AU31"/>
<proteinExistence type="predicted"/>
<gene>
    <name evidence="2" type="primary">ORF136771</name>
</gene>
<accession>A0A0B7AU31</accession>
<feature type="coiled-coil region" evidence="1">
    <location>
        <begin position="11"/>
        <end position="52"/>
    </location>
</feature>
<keyword evidence="1" id="KW-0175">Coiled coil</keyword>
<name>A0A0B7AU31_9EUPU</name>
<evidence type="ECO:0000256" key="1">
    <source>
        <dbReference type="SAM" id="Coils"/>
    </source>
</evidence>
<evidence type="ECO:0000313" key="2">
    <source>
        <dbReference type="EMBL" id="CEK83395.1"/>
    </source>
</evidence>
<dbReference type="EMBL" id="HACG01036530">
    <property type="protein sequence ID" value="CEK83395.1"/>
    <property type="molecule type" value="Transcribed_RNA"/>
</dbReference>